<evidence type="ECO:0000256" key="1">
    <source>
        <dbReference type="ARBA" id="ARBA00004496"/>
    </source>
</evidence>
<evidence type="ECO:0000313" key="5">
    <source>
        <dbReference type="Proteomes" id="UP000694421"/>
    </source>
</evidence>
<dbReference type="Gene3D" id="3.80.10.10">
    <property type="entry name" value="Ribonuclease Inhibitor"/>
    <property type="match status" value="1"/>
</dbReference>
<organism evidence="4 5">
    <name type="scientific">Salvator merianae</name>
    <name type="common">Argentine black and white tegu</name>
    <name type="synonym">Tupinambis merianae</name>
    <dbReference type="NCBI Taxonomy" id="96440"/>
    <lineage>
        <taxon>Eukaryota</taxon>
        <taxon>Metazoa</taxon>
        <taxon>Chordata</taxon>
        <taxon>Craniata</taxon>
        <taxon>Vertebrata</taxon>
        <taxon>Euteleostomi</taxon>
        <taxon>Lepidosauria</taxon>
        <taxon>Squamata</taxon>
        <taxon>Bifurcata</taxon>
        <taxon>Unidentata</taxon>
        <taxon>Episquamata</taxon>
        <taxon>Laterata</taxon>
        <taxon>Teiioidea</taxon>
        <taxon>Teiidae</taxon>
        <taxon>Salvator</taxon>
    </lineage>
</organism>
<dbReference type="SUPFAM" id="SSF52047">
    <property type="entry name" value="RNI-like"/>
    <property type="match status" value="1"/>
</dbReference>
<name>A0A8D0C4A9_SALMN</name>
<reference evidence="4" key="1">
    <citation type="submission" date="2025-08" db="UniProtKB">
        <authorList>
            <consortium name="Ensembl"/>
        </authorList>
    </citation>
    <scope>IDENTIFICATION</scope>
</reference>
<evidence type="ECO:0000256" key="3">
    <source>
        <dbReference type="ARBA" id="ARBA00022737"/>
    </source>
</evidence>
<comment type="subcellular location">
    <subcellularLocation>
        <location evidence="1">Cytoplasm</location>
    </subcellularLocation>
</comment>
<keyword evidence="2" id="KW-0963">Cytoplasm</keyword>
<dbReference type="PANTHER" id="PTHR45690">
    <property type="entry name" value="NACHT, LRR AND PYD DOMAINS-CONTAINING PROTEIN 12"/>
    <property type="match status" value="1"/>
</dbReference>
<dbReference type="PANTHER" id="PTHR45690:SF19">
    <property type="entry name" value="NACHT, LRR AND PYD DOMAINS-CONTAINING PROTEIN 3"/>
    <property type="match status" value="1"/>
</dbReference>
<dbReference type="Ensembl" id="ENSSMRT00000020221.1">
    <property type="protein sequence ID" value="ENSSMRP00000017269.1"/>
    <property type="gene ID" value="ENSSMRG00000013458.1"/>
</dbReference>
<dbReference type="Proteomes" id="UP000694421">
    <property type="component" value="Unplaced"/>
</dbReference>
<dbReference type="GeneTree" id="ENSGT00950000185068"/>
<sequence length="86" mass="9650">MQINGGKHLHWKRYSVGPLREHLCQSRCLLWNCKFTAASCRDICSVLSTNQSLRKLQLEGNELGDEGVKLLCEGLKHPKCGLKTIG</sequence>
<keyword evidence="5" id="KW-1185">Reference proteome</keyword>
<dbReference type="SMART" id="SM00368">
    <property type="entry name" value="LRR_RI"/>
    <property type="match status" value="2"/>
</dbReference>
<evidence type="ECO:0000313" key="4">
    <source>
        <dbReference type="Ensembl" id="ENSSMRP00000017269.1"/>
    </source>
</evidence>
<dbReference type="OMA" id="ASCRDIC"/>
<dbReference type="GO" id="GO:0005737">
    <property type="term" value="C:cytoplasm"/>
    <property type="evidence" value="ECO:0007669"/>
    <property type="project" value="UniProtKB-SubCell"/>
</dbReference>
<protein>
    <submittedName>
        <fullName evidence="4">Uncharacterized protein</fullName>
    </submittedName>
</protein>
<keyword evidence="3" id="KW-0677">Repeat</keyword>
<dbReference type="InterPro" id="IPR032675">
    <property type="entry name" value="LRR_dom_sf"/>
</dbReference>
<dbReference type="InterPro" id="IPR001611">
    <property type="entry name" value="Leu-rich_rpt"/>
</dbReference>
<reference evidence="4" key="2">
    <citation type="submission" date="2025-09" db="UniProtKB">
        <authorList>
            <consortium name="Ensembl"/>
        </authorList>
    </citation>
    <scope>IDENTIFICATION</scope>
</reference>
<dbReference type="AlphaFoldDB" id="A0A8D0C4A9"/>
<dbReference type="Pfam" id="PF13516">
    <property type="entry name" value="LRR_6"/>
    <property type="match status" value="1"/>
</dbReference>
<accession>A0A8D0C4A9</accession>
<dbReference type="InterPro" id="IPR050637">
    <property type="entry name" value="NLRP_innate_immun_reg"/>
</dbReference>
<proteinExistence type="predicted"/>
<evidence type="ECO:0000256" key="2">
    <source>
        <dbReference type="ARBA" id="ARBA00022490"/>
    </source>
</evidence>